<feature type="chain" id="PRO_5002889765" evidence="10">
    <location>
        <begin position="29"/>
        <end position="507"/>
    </location>
</feature>
<dbReference type="Proteomes" id="UP000008311">
    <property type="component" value="Unassembled WGS sequence"/>
</dbReference>
<keyword evidence="4 8" id="KW-0479">Metal-binding</keyword>
<name>B9SVN7_RICCO</name>
<gene>
    <name evidence="11" type="ORF">RCOM_0794390</name>
</gene>
<dbReference type="EC" id="1.14.13.68" evidence="11"/>
<keyword evidence="10" id="KW-0732">Signal</keyword>
<evidence type="ECO:0000256" key="6">
    <source>
        <dbReference type="ARBA" id="ARBA00023004"/>
    </source>
</evidence>
<dbReference type="PRINTS" id="PR00385">
    <property type="entry name" value="P450"/>
</dbReference>
<comment type="cofactor">
    <cofactor evidence="1 8">
        <name>heme</name>
        <dbReference type="ChEBI" id="CHEBI:30413"/>
    </cofactor>
</comment>
<sequence length="507" mass="57778">MTFYTLIMLPLLLLLLPLLFLFSKKKKAEEGNKRIPPSPPKLPILGNLHQLSELLHQSYCELSKKYGPVMLLHLGHLPTVVISSAEAAQEALKVHDLACCSRPLLAGSGRLSYNYLDVAFAPYGELWRKMRQLIVLELFSMKRVHSFRPLREAEVEMLINSISESASSATPINLTDKLFALTANITFKMSFGFDYRGTDFDRDRFHEVVHNAEAVAGSFSTGEFFPFYGWIIDRISGHHARTERVFYELDKFFQHVIDDHLKPGRKKDQDDMIDVLLRIEKEQAQVGEGAHFTKDNIKGVLLNLFLGGVDTSAITLNWAMAEFVRNPRVMKKLQEEVRNSVGKKGRVTEADINKLEYLKMVVKETFRLHPAAPLLIPRETLSHIKVNGYDIKPKTMIQVNAWAIGRDPKYWKDPEEFFPERFADGSPDFKGKDYEFLPFGAGRRMCVGMNLGTITVEFVLANLVYCFDWKLPDGMQKEDINMEEQAGVSLTVSKKTPLCLVPVKYLQ</sequence>
<dbReference type="FunFam" id="1.10.630.10:FF:000011">
    <property type="entry name" value="Cytochrome P450 83B1"/>
    <property type="match status" value="1"/>
</dbReference>
<dbReference type="PANTHER" id="PTHR47955">
    <property type="entry name" value="CYTOCHROME P450 FAMILY 71 PROTEIN"/>
    <property type="match status" value="1"/>
</dbReference>
<dbReference type="PROSITE" id="PS00086">
    <property type="entry name" value="CYTOCHROME_P450"/>
    <property type="match status" value="1"/>
</dbReference>
<keyword evidence="5 9" id="KW-0560">Oxidoreductase</keyword>
<evidence type="ECO:0000256" key="3">
    <source>
        <dbReference type="ARBA" id="ARBA00022617"/>
    </source>
</evidence>
<evidence type="ECO:0000256" key="5">
    <source>
        <dbReference type="ARBA" id="ARBA00023002"/>
    </source>
</evidence>
<evidence type="ECO:0000256" key="2">
    <source>
        <dbReference type="ARBA" id="ARBA00010617"/>
    </source>
</evidence>
<dbReference type="EMBL" id="EQ974170">
    <property type="protein sequence ID" value="EEF32356.1"/>
    <property type="molecule type" value="Genomic_DNA"/>
</dbReference>
<keyword evidence="7 9" id="KW-0503">Monooxygenase</keyword>
<dbReference type="CDD" id="cd11072">
    <property type="entry name" value="CYP71-like"/>
    <property type="match status" value="1"/>
</dbReference>
<dbReference type="KEGG" id="rcu:8283476"/>
<keyword evidence="6 8" id="KW-0408">Iron</keyword>
<dbReference type="OrthoDB" id="2789670at2759"/>
<comment type="similarity">
    <text evidence="2 9">Belongs to the cytochrome P450 family.</text>
</comment>
<dbReference type="InterPro" id="IPR036396">
    <property type="entry name" value="Cyt_P450_sf"/>
</dbReference>
<evidence type="ECO:0000256" key="7">
    <source>
        <dbReference type="ARBA" id="ARBA00023033"/>
    </source>
</evidence>
<dbReference type="Pfam" id="PF00067">
    <property type="entry name" value="p450"/>
    <property type="match status" value="1"/>
</dbReference>
<dbReference type="STRING" id="3988.B9SVN7"/>
<evidence type="ECO:0000313" key="12">
    <source>
        <dbReference type="Proteomes" id="UP000008311"/>
    </source>
</evidence>
<keyword evidence="3 8" id="KW-0349">Heme</keyword>
<dbReference type="FunCoup" id="B9SVN7">
    <property type="interactions" value="805"/>
</dbReference>
<organism evidence="11 12">
    <name type="scientific">Ricinus communis</name>
    <name type="common">Castor bean</name>
    <dbReference type="NCBI Taxonomy" id="3988"/>
    <lineage>
        <taxon>Eukaryota</taxon>
        <taxon>Viridiplantae</taxon>
        <taxon>Streptophyta</taxon>
        <taxon>Embryophyta</taxon>
        <taxon>Tracheophyta</taxon>
        <taxon>Spermatophyta</taxon>
        <taxon>Magnoliopsida</taxon>
        <taxon>eudicotyledons</taxon>
        <taxon>Gunneridae</taxon>
        <taxon>Pentapetalae</taxon>
        <taxon>rosids</taxon>
        <taxon>fabids</taxon>
        <taxon>Malpighiales</taxon>
        <taxon>Euphorbiaceae</taxon>
        <taxon>Acalyphoideae</taxon>
        <taxon>Acalypheae</taxon>
        <taxon>Ricinus</taxon>
    </lineage>
</organism>
<dbReference type="AlphaFoldDB" id="B9SVN7"/>
<dbReference type="InterPro" id="IPR001128">
    <property type="entry name" value="Cyt_P450"/>
</dbReference>
<feature type="signal peptide" evidence="10">
    <location>
        <begin position="1"/>
        <end position="28"/>
    </location>
</feature>
<dbReference type="GO" id="GO:0004497">
    <property type="term" value="F:monooxygenase activity"/>
    <property type="evidence" value="ECO:0007669"/>
    <property type="project" value="UniProtKB-KW"/>
</dbReference>
<dbReference type="PRINTS" id="PR00463">
    <property type="entry name" value="EP450I"/>
</dbReference>
<evidence type="ECO:0000256" key="9">
    <source>
        <dbReference type="RuleBase" id="RU000461"/>
    </source>
</evidence>
<dbReference type="SUPFAM" id="SSF48264">
    <property type="entry name" value="Cytochrome P450"/>
    <property type="match status" value="1"/>
</dbReference>
<dbReference type="GO" id="GO:0020037">
    <property type="term" value="F:heme binding"/>
    <property type="evidence" value="ECO:0007669"/>
    <property type="project" value="InterPro"/>
</dbReference>
<reference evidence="12" key="1">
    <citation type="journal article" date="2010" name="Nat. Biotechnol.">
        <title>Draft genome sequence of the oilseed species Ricinus communis.</title>
        <authorList>
            <person name="Chan A.P."/>
            <person name="Crabtree J."/>
            <person name="Zhao Q."/>
            <person name="Lorenzi H."/>
            <person name="Orvis J."/>
            <person name="Puiu D."/>
            <person name="Melake-Berhan A."/>
            <person name="Jones K.M."/>
            <person name="Redman J."/>
            <person name="Chen G."/>
            <person name="Cahoon E.B."/>
            <person name="Gedil M."/>
            <person name="Stanke M."/>
            <person name="Haas B.J."/>
            <person name="Wortman J.R."/>
            <person name="Fraser-Liggett C.M."/>
            <person name="Ravel J."/>
            <person name="Rabinowicz P.D."/>
        </authorList>
    </citation>
    <scope>NUCLEOTIDE SEQUENCE [LARGE SCALE GENOMIC DNA]</scope>
    <source>
        <strain evidence="12">cv. Hale</strain>
    </source>
</reference>
<dbReference type="InterPro" id="IPR017972">
    <property type="entry name" value="Cyt_P450_CS"/>
</dbReference>
<feature type="binding site" description="axial binding residue" evidence="8">
    <location>
        <position position="446"/>
    </location>
    <ligand>
        <name>heme</name>
        <dbReference type="ChEBI" id="CHEBI:30413"/>
    </ligand>
    <ligandPart>
        <name>Fe</name>
        <dbReference type="ChEBI" id="CHEBI:18248"/>
    </ligandPart>
</feature>
<accession>B9SVN7</accession>
<dbReference type="GO" id="GO:0016491">
    <property type="term" value="F:oxidoreductase activity"/>
    <property type="evidence" value="ECO:0000318"/>
    <property type="project" value="GO_Central"/>
</dbReference>
<evidence type="ECO:0000256" key="10">
    <source>
        <dbReference type="SAM" id="SignalP"/>
    </source>
</evidence>
<dbReference type="Gene3D" id="1.10.630.10">
    <property type="entry name" value="Cytochrome P450"/>
    <property type="match status" value="1"/>
</dbReference>
<protein>
    <submittedName>
        <fullName evidence="11">Cytochrome P450, putative</fullName>
        <ecNumber evidence="11">1.14.13.68</ecNumber>
    </submittedName>
</protein>
<dbReference type="eggNOG" id="KOG0156">
    <property type="taxonomic scope" value="Eukaryota"/>
</dbReference>
<proteinExistence type="inferred from homology"/>
<evidence type="ECO:0000256" key="1">
    <source>
        <dbReference type="ARBA" id="ARBA00001971"/>
    </source>
</evidence>
<evidence type="ECO:0000313" key="11">
    <source>
        <dbReference type="EMBL" id="EEF32356.1"/>
    </source>
</evidence>
<evidence type="ECO:0000256" key="8">
    <source>
        <dbReference type="PIRSR" id="PIRSR602401-1"/>
    </source>
</evidence>
<dbReference type="PANTHER" id="PTHR47955:SF19">
    <property type="entry name" value="CYTOCHROME P450 71A9-LIKE ISOFORM X1"/>
    <property type="match status" value="1"/>
</dbReference>
<keyword evidence="12" id="KW-1185">Reference proteome</keyword>
<dbReference type="InterPro" id="IPR002401">
    <property type="entry name" value="Cyt_P450_E_grp-I"/>
</dbReference>
<evidence type="ECO:0000256" key="4">
    <source>
        <dbReference type="ARBA" id="ARBA00022723"/>
    </source>
</evidence>
<dbReference type="GO" id="GO:0016705">
    <property type="term" value="F:oxidoreductase activity, acting on paired donors, with incorporation or reduction of molecular oxygen"/>
    <property type="evidence" value="ECO:0007669"/>
    <property type="project" value="InterPro"/>
</dbReference>
<dbReference type="GO" id="GO:0005506">
    <property type="term" value="F:iron ion binding"/>
    <property type="evidence" value="ECO:0007669"/>
    <property type="project" value="InterPro"/>
</dbReference>
<dbReference type="InParanoid" id="B9SVN7"/>